<evidence type="ECO:0000256" key="2">
    <source>
        <dbReference type="SAM" id="Phobius"/>
    </source>
</evidence>
<organism evidence="3 4">
    <name type="scientific">Lusitaniella coriacea LEGE 07157</name>
    <dbReference type="NCBI Taxonomy" id="945747"/>
    <lineage>
        <taxon>Bacteria</taxon>
        <taxon>Bacillati</taxon>
        <taxon>Cyanobacteriota</taxon>
        <taxon>Cyanophyceae</taxon>
        <taxon>Spirulinales</taxon>
        <taxon>Lusitaniellaceae</taxon>
        <taxon>Lusitaniella</taxon>
    </lineage>
</organism>
<dbReference type="Proteomes" id="UP000654482">
    <property type="component" value="Unassembled WGS sequence"/>
</dbReference>
<evidence type="ECO:0000256" key="1">
    <source>
        <dbReference type="SAM" id="MobiDB-lite"/>
    </source>
</evidence>
<accession>A0A8J7J4I4</accession>
<feature type="transmembrane region" description="Helical" evidence="2">
    <location>
        <begin position="37"/>
        <end position="54"/>
    </location>
</feature>
<evidence type="ECO:0000313" key="3">
    <source>
        <dbReference type="EMBL" id="MBE9117559.1"/>
    </source>
</evidence>
<evidence type="ECO:0000313" key="4">
    <source>
        <dbReference type="Proteomes" id="UP000654482"/>
    </source>
</evidence>
<feature type="transmembrane region" description="Helical" evidence="2">
    <location>
        <begin position="12"/>
        <end position="31"/>
    </location>
</feature>
<sequence length="130" mass="15207">MLKDKNLKTQALIIGIALWLFFNFSLTLLSYSAGFSFILSILGGLSGSWLWVWWNQPEQSKAELKETSLLFKFGSNQPMGLVEAQRERKRLRQERRKRKGLLSRLSLRGKQIAKEEKDRNRNVREQNLPQ</sequence>
<dbReference type="AlphaFoldDB" id="A0A8J7J4I4"/>
<proteinExistence type="predicted"/>
<comment type="caution">
    <text evidence="3">The sequence shown here is derived from an EMBL/GenBank/DDBJ whole genome shotgun (WGS) entry which is preliminary data.</text>
</comment>
<dbReference type="EMBL" id="JADEWZ010000026">
    <property type="protein sequence ID" value="MBE9117559.1"/>
    <property type="molecule type" value="Genomic_DNA"/>
</dbReference>
<keyword evidence="2" id="KW-0812">Transmembrane</keyword>
<keyword evidence="2" id="KW-0472">Membrane</keyword>
<gene>
    <name evidence="3" type="ORF">IQ249_16800</name>
</gene>
<feature type="region of interest" description="Disordered" evidence="1">
    <location>
        <begin position="108"/>
        <end position="130"/>
    </location>
</feature>
<keyword evidence="2" id="KW-1133">Transmembrane helix</keyword>
<protein>
    <submittedName>
        <fullName evidence="3">Uncharacterized protein</fullName>
    </submittedName>
</protein>
<feature type="compositionally biased region" description="Basic and acidic residues" evidence="1">
    <location>
        <begin position="112"/>
        <end position="124"/>
    </location>
</feature>
<keyword evidence="4" id="KW-1185">Reference proteome</keyword>
<name>A0A8J7J4I4_9CYAN</name>
<reference evidence="3" key="1">
    <citation type="submission" date="2020-10" db="EMBL/GenBank/DDBJ databases">
        <authorList>
            <person name="Castelo-Branco R."/>
            <person name="Eusebio N."/>
            <person name="Adriana R."/>
            <person name="Vieira A."/>
            <person name="Brugerolle De Fraissinette N."/>
            <person name="Rezende De Castro R."/>
            <person name="Schneider M.P."/>
            <person name="Vasconcelos V."/>
            <person name="Leao P.N."/>
        </authorList>
    </citation>
    <scope>NUCLEOTIDE SEQUENCE</scope>
    <source>
        <strain evidence="3">LEGE 07157</strain>
    </source>
</reference>
<dbReference type="RefSeq" id="WP_194030643.1">
    <property type="nucleotide sequence ID" value="NZ_JADEWZ010000026.1"/>
</dbReference>